<proteinExistence type="predicted"/>
<sequence>MKVDNVHKSYVNYTLTFQHLHIPLLALAQLYVSYWRTFIQTTVNYKLGMPKTFVYGVFHGVVALIFLIFALITGQTFRITLRSIPFIIICGIVHVSVAAHFFSRAQTENGVFIAAAYQPFAPAFTSFIAFFMKFETPTKLKVTGLTLCIIAVIGRLIYDFNSDVYYKTDQFRGKFFILSNIIFYAIGVLVQKKIIYANPRASLFAVCFYIYLAAFTTNMILYHLKYWHYTSRGVDTSAITKERFAGYIRFEDFITLLNILTIYSAFIITEAYRYVALLYINKMGYISKVTIYSALHGFMVIILYMIFFEVSTFDYVFAVVVTFAYLCVYCSKFFHTRAAKHSNKGKTLKFKRILLHNDEVTLHQSISELTVSKYYFSENGDQESDENSVSHSAMSGFGEKENRLKMSDRSHTSNNSLQKRRNMNNYKAGGDDNLVLSINEIHGQDLSRTQKSMQKDNEKSKSVFNESSINS</sequence>
<name>A0AAD1XEB4_EUPCR</name>
<dbReference type="GO" id="GO:0016020">
    <property type="term" value="C:membrane"/>
    <property type="evidence" value="ECO:0007669"/>
    <property type="project" value="InterPro"/>
</dbReference>
<accession>A0AAD1XEB4</accession>
<keyword evidence="2" id="KW-1133">Transmembrane helix</keyword>
<feature type="domain" description="EamA" evidence="3">
    <location>
        <begin position="24"/>
        <end position="153"/>
    </location>
</feature>
<evidence type="ECO:0000256" key="2">
    <source>
        <dbReference type="SAM" id="Phobius"/>
    </source>
</evidence>
<dbReference type="Proteomes" id="UP001295684">
    <property type="component" value="Unassembled WGS sequence"/>
</dbReference>
<reference evidence="4" key="1">
    <citation type="submission" date="2023-07" db="EMBL/GenBank/DDBJ databases">
        <authorList>
            <consortium name="AG Swart"/>
            <person name="Singh M."/>
            <person name="Singh A."/>
            <person name="Seah K."/>
            <person name="Emmerich C."/>
        </authorList>
    </citation>
    <scope>NUCLEOTIDE SEQUENCE</scope>
    <source>
        <strain evidence="4">DP1</strain>
    </source>
</reference>
<keyword evidence="2" id="KW-0812">Transmembrane</keyword>
<keyword evidence="2" id="KW-0472">Membrane</keyword>
<feature type="transmembrane region" description="Helical" evidence="2">
    <location>
        <begin position="289"/>
        <end position="307"/>
    </location>
</feature>
<feature type="region of interest" description="Disordered" evidence="1">
    <location>
        <begin position="445"/>
        <end position="471"/>
    </location>
</feature>
<dbReference type="InterPro" id="IPR037185">
    <property type="entry name" value="EmrE-like"/>
</dbReference>
<dbReference type="Pfam" id="PF00892">
    <property type="entry name" value="EamA"/>
    <property type="match status" value="1"/>
</dbReference>
<gene>
    <name evidence="4" type="ORF">ECRASSUSDP1_LOCUS9311</name>
</gene>
<feature type="compositionally biased region" description="Basic and acidic residues" evidence="1">
    <location>
        <begin position="400"/>
        <end position="411"/>
    </location>
</feature>
<feature type="transmembrane region" description="Helical" evidence="2">
    <location>
        <begin position="170"/>
        <end position="190"/>
    </location>
</feature>
<evidence type="ECO:0000313" key="5">
    <source>
        <dbReference type="Proteomes" id="UP001295684"/>
    </source>
</evidence>
<dbReference type="SUPFAM" id="SSF103481">
    <property type="entry name" value="Multidrug resistance efflux transporter EmrE"/>
    <property type="match status" value="1"/>
</dbReference>
<comment type="caution">
    <text evidence="4">The sequence shown here is derived from an EMBL/GenBank/DDBJ whole genome shotgun (WGS) entry which is preliminary data.</text>
</comment>
<feature type="transmembrane region" description="Helical" evidence="2">
    <location>
        <begin position="109"/>
        <end position="130"/>
    </location>
</feature>
<feature type="transmembrane region" description="Helical" evidence="2">
    <location>
        <begin position="84"/>
        <end position="103"/>
    </location>
</feature>
<feature type="transmembrane region" description="Helical" evidence="2">
    <location>
        <begin position="52"/>
        <end position="72"/>
    </location>
</feature>
<feature type="transmembrane region" description="Helical" evidence="2">
    <location>
        <begin position="313"/>
        <end position="334"/>
    </location>
</feature>
<dbReference type="InterPro" id="IPR000620">
    <property type="entry name" value="EamA_dom"/>
</dbReference>
<feature type="transmembrane region" description="Helical" evidence="2">
    <location>
        <begin position="244"/>
        <end position="268"/>
    </location>
</feature>
<evidence type="ECO:0000313" key="4">
    <source>
        <dbReference type="EMBL" id="CAI2368022.1"/>
    </source>
</evidence>
<feature type="compositionally biased region" description="Polar residues" evidence="1">
    <location>
        <begin position="462"/>
        <end position="471"/>
    </location>
</feature>
<protein>
    <recommendedName>
        <fullName evidence="3">EamA domain-containing protein</fullName>
    </recommendedName>
</protein>
<evidence type="ECO:0000256" key="1">
    <source>
        <dbReference type="SAM" id="MobiDB-lite"/>
    </source>
</evidence>
<dbReference type="EMBL" id="CAMPGE010009149">
    <property type="protein sequence ID" value="CAI2368022.1"/>
    <property type="molecule type" value="Genomic_DNA"/>
</dbReference>
<organism evidence="4 5">
    <name type="scientific">Euplotes crassus</name>
    <dbReference type="NCBI Taxonomy" id="5936"/>
    <lineage>
        <taxon>Eukaryota</taxon>
        <taxon>Sar</taxon>
        <taxon>Alveolata</taxon>
        <taxon>Ciliophora</taxon>
        <taxon>Intramacronucleata</taxon>
        <taxon>Spirotrichea</taxon>
        <taxon>Hypotrichia</taxon>
        <taxon>Euplotida</taxon>
        <taxon>Euplotidae</taxon>
        <taxon>Moneuplotes</taxon>
    </lineage>
</organism>
<feature type="transmembrane region" description="Helical" evidence="2">
    <location>
        <begin position="202"/>
        <end position="224"/>
    </location>
</feature>
<evidence type="ECO:0000259" key="3">
    <source>
        <dbReference type="Pfam" id="PF00892"/>
    </source>
</evidence>
<dbReference type="AlphaFoldDB" id="A0AAD1XEB4"/>
<keyword evidence="5" id="KW-1185">Reference proteome</keyword>
<feature type="region of interest" description="Disordered" evidence="1">
    <location>
        <begin position="400"/>
        <end position="431"/>
    </location>
</feature>
<feature type="transmembrane region" description="Helical" evidence="2">
    <location>
        <begin position="12"/>
        <end position="32"/>
    </location>
</feature>